<evidence type="ECO:0000313" key="8">
    <source>
        <dbReference type="EMBL" id="KAF6138785.1"/>
    </source>
</evidence>
<evidence type="ECO:0000259" key="7">
    <source>
        <dbReference type="PROSITE" id="PS50893"/>
    </source>
</evidence>
<accession>A0A7J7NVK4</accession>
<dbReference type="OrthoDB" id="1907835at2759"/>
<feature type="domain" description="ABC transporter" evidence="7">
    <location>
        <begin position="36"/>
        <end position="195"/>
    </location>
</feature>
<dbReference type="GO" id="GO:0090374">
    <property type="term" value="P:oligopeptide export from mitochondrion"/>
    <property type="evidence" value="ECO:0007669"/>
    <property type="project" value="TreeGrafter"/>
</dbReference>
<protein>
    <recommendedName>
        <fullName evidence="7">ABC transporter domain-containing protein</fullName>
    </recommendedName>
</protein>
<dbReference type="Pfam" id="PF05834">
    <property type="entry name" value="Lycopene_cycl"/>
    <property type="match status" value="1"/>
</dbReference>
<evidence type="ECO:0000313" key="11">
    <source>
        <dbReference type="Proteomes" id="UP000541444"/>
    </source>
</evidence>
<evidence type="ECO:0000313" key="9">
    <source>
        <dbReference type="EMBL" id="KAF6167729.1"/>
    </source>
</evidence>
<keyword evidence="11" id="KW-1185">Reference proteome</keyword>
<evidence type="ECO:0000256" key="4">
    <source>
        <dbReference type="ARBA" id="ARBA00022840"/>
    </source>
</evidence>
<dbReference type="SMART" id="SM00382">
    <property type="entry name" value="AAA"/>
    <property type="match status" value="1"/>
</dbReference>
<evidence type="ECO:0000256" key="1">
    <source>
        <dbReference type="ARBA" id="ARBA00004141"/>
    </source>
</evidence>
<keyword evidence="5" id="KW-1133">Transmembrane helix</keyword>
<dbReference type="Gene3D" id="1.20.1560.10">
    <property type="entry name" value="ABC transporter type 1, transmembrane domain"/>
    <property type="match status" value="1"/>
</dbReference>
<keyword evidence="6" id="KW-0472">Membrane</keyword>
<dbReference type="EMBL" id="JACGCM010002551">
    <property type="protein sequence ID" value="KAF6138785.1"/>
    <property type="molecule type" value="Genomic_DNA"/>
</dbReference>
<evidence type="ECO:0000256" key="5">
    <source>
        <dbReference type="ARBA" id="ARBA00022989"/>
    </source>
</evidence>
<dbReference type="PANTHER" id="PTHR43394">
    <property type="entry name" value="ATP-DEPENDENT PERMEASE MDL1, MITOCHONDRIAL"/>
    <property type="match status" value="1"/>
</dbReference>
<dbReference type="GO" id="GO:0016887">
    <property type="term" value="F:ATP hydrolysis activity"/>
    <property type="evidence" value="ECO:0007669"/>
    <property type="project" value="InterPro"/>
</dbReference>
<dbReference type="PROSITE" id="PS50893">
    <property type="entry name" value="ABC_TRANSPORTER_2"/>
    <property type="match status" value="1"/>
</dbReference>
<dbReference type="InterPro" id="IPR036640">
    <property type="entry name" value="ABC1_TM_sf"/>
</dbReference>
<keyword evidence="3" id="KW-0547">Nucleotide-binding</keyword>
<sequence>MKATGASRRVFQLLDRVSSMPKSGNKCPLGNHDWDMEIDDVLFAYPSRPSHMILKGIILKLKPGSKAGLVGPSGSGKTTIANLIERFDDPLKGEILVNGGQKQRIAIARALLMKPRILLLDEAISTLDAEGKYLVQDAMDSLMKRRTILVIAHRLSTVKSAGSVVVISEEQKNLAFGAAASKVHPITSYSVVRSLTKAPKYAMTIAKILEQDNYFKRVGTRERIAENISMQGKERPYKLLSFTGKIIASRRAIGDLYSTVYNVIIDDVTYNPDR</sequence>
<dbReference type="InterPro" id="IPR003439">
    <property type="entry name" value="ABC_transporter-like_ATP-bd"/>
</dbReference>
<comment type="caution">
    <text evidence="10">The sequence shown here is derived from an EMBL/GenBank/DDBJ whole genome shotgun (WGS) entry which is preliminary data.</text>
</comment>
<reference evidence="10 11" key="1">
    <citation type="journal article" date="2020" name="IScience">
        <title>Genome Sequencing of the Endangered Kingdonia uniflora (Circaeasteraceae, Ranunculales) Reveals Potential Mechanisms of Evolutionary Specialization.</title>
        <authorList>
            <person name="Sun Y."/>
            <person name="Deng T."/>
            <person name="Zhang A."/>
            <person name="Moore M.J."/>
            <person name="Landis J.B."/>
            <person name="Lin N."/>
            <person name="Zhang H."/>
            <person name="Zhang X."/>
            <person name="Huang J."/>
            <person name="Zhang X."/>
            <person name="Sun H."/>
            <person name="Wang H."/>
        </authorList>
    </citation>
    <scope>NUCLEOTIDE SEQUENCE [LARGE SCALE GENOMIC DNA]</scope>
    <source>
        <strain evidence="10">TB1705</strain>
        <tissue evidence="10">Leaf</tissue>
    </source>
</reference>
<name>A0A7J7NVK4_9MAGN</name>
<evidence type="ECO:0000256" key="2">
    <source>
        <dbReference type="ARBA" id="ARBA00022692"/>
    </source>
</evidence>
<dbReference type="EMBL" id="JACGCM010000553">
    <property type="protein sequence ID" value="KAF6170994.1"/>
    <property type="molecule type" value="Genomic_DNA"/>
</dbReference>
<dbReference type="EMBL" id="JACGCM010000719">
    <property type="protein sequence ID" value="KAF6167729.1"/>
    <property type="molecule type" value="Genomic_DNA"/>
</dbReference>
<dbReference type="GO" id="GO:0015421">
    <property type="term" value="F:ABC-type oligopeptide transporter activity"/>
    <property type="evidence" value="ECO:0007669"/>
    <property type="project" value="TreeGrafter"/>
</dbReference>
<dbReference type="GO" id="GO:0005524">
    <property type="term" value="F:ATP binding"/>
    <property type="evidence" value="ECO:0007669"/>
    <property type="project" value="UniProtKB-KW"/>
</dbReference>
<keyword evidence="4" id="KW-0067">ATP-binding</keyword>
<dbReference type="InterPro" id="IPR003593">
    <property type="entry name" value="AAA+_ATPase"/>
</dbReference>
<evidence type="ECO:0000313" key="10">
    <source>
        <dbReference type="EMBL" id="KAF6170994.1"/>
    </source>
</evidence>
<dbReference type="CDD" id="cd03228">
    <property type="entry name" value="ABCC_MRP_Like"/>
    <property type="match status" value="1"/>
</dbReference>
<comment type="subcellular location">
    <subcellularLocation>
        <location evidence="1">Membrane</location>
        <topology evidence="1">Multi-pass membrane protein</topology>
    </subcellularLocation>
</comment>
<evidence type="ECO:0000256" key="3">
    <source>
        <dbReference type="ARBA" id="ARBA00022741"/>
    </source>
</evidence>
<dbReference type="Gene3D" id="3.40.50.300">
    <property type="entry name" value="P-loop containing nucleotide triphosphate hydrolases"/>
    <property type="match status" value="2"/>
</dbReference>
<keyword evidence="2" id="KW-0812">Transmembrane</keyword>
<dbReference type="SUPFAM" id="SSF52540">
    <property type="entry name" value="P-loop containing nucleoside triphosphate hydrolases"/>
    <property type="match status" value="1"/>
</dbReference>
<dbReference type="GO" id="GO:0005743">
    <property type="term" value="C:mitochondrial inner membrane"/>
    <property type="evidence" value="ECO:0007669"/>
    <property type="project" value="TreeGrafter"/>
</dbReference>
<gene>
    <name evidence="8" type="ORF">GIB67_000580</name>
    <name evidence="9" type="ORF">GIB67_017224</name>
    <name evidence="10" type="ORF">GIB67_020414</name>
</gene>
<organism evidence="10 11">
    <name type="scientific">Kingdonia uniflora</name>
    <dbReference type="NCBI Taxonomy" id="39325"/>
    <lineage>
        <taxon>Eukaryota</taxon>
        <taxon>Viridiplantae</taxon>
        <taxon>Streptophyta</taxon>
        <taxon>Embryophyta</taxon>
        <taxon>Tracheophyta</taxon>
        <taxon>Spermatophyta</taxon>
        <taxon>Magnoliopsida</taxon>
        <taxon>Ranunculales</taxon>
        <taxon>Circaeasteraceae</taxon>
        <taxon>Kingdonia</taxon>
    </lineage>
</organism>
<proteinExistence type="predicted"/>
<dbReference type="InterPro" id="IPR027417">
    <property type="entry name" value="P-loop_NTPase"/>
</dbReference>
<dbReference type="InterPro" id="IPR039421">
    <property type="entry name" value="Type_1_exporter"/>
</dbReference>
<dbReference type="PANTHER" id="PTHR43394:SF1">
    <property type="entry name" value="ATP-BINDING CASSETTE SUB-FAMILY B MEMBER 10, MITOCHONDRIAL"/>
    <property type="match status" value="1"/>
</dbReference>
<dbReference type="AlphaFoldDB" id="A0A7J7NVK4"/>
<dbReference type="Pfam" id="PF00005">
    <property type="entry name" value="ABC_tran"/>
    <property type="match status" value="1"/>
</dbReference>
<dbReference type="Proteomes" id="UP000541444">
    <property type="component" value="Unassembled WGS sequence"/>
</dbReference>
<evidence type="ECO:0000256" key="6">
    <source>
        <dbReference type="ARBA" id="ARBA00023136"/>
    </source>
</evidence>